<proteinExistence type="predicted"/>
<dbReference type="PANTHER" id="PTHR38031">
    <property type="entry name" value="SULFUR CARRIER PROTEIN SLR0821-RELATED"/>
    <property type="match status" value="1"/>
</dbReference>
<evidence type="ECO:0000313" key="1">
    <source>
        <dbReference type="EMBL" id="GAH89061.1"/>
    </source>
</evidence>
<name>X1J309_9ZZZZ</name>
<accession>X1J309</accession>
<dbReference type="NCBIfam" id="TIGR01687">
    <property type="entry name" value="moaD_arch"/>
    <property type="match status" value="1"/>
</dbReference>
<dbReference type="AlphaFoldDB" id="X1J309"/>
<dbReference type="InterPro" id="IPR016155">
    <property type="entry name" value="Mopterin_synth/thiamin_S_b"/>
</dbReference>
<protein>
    <recommendedName>
        <fullName evidence="2">Ubiquitin-like domain-containing protein</fullName>
    </recommendedName>
</protein>
<dbReference type="InterPro" id="IPR010038">
    <property type="entry name" value="MoaD_arc-typ"/>
</dbReference>
<dbReference type="PANTHER" id="PTHR38031:SF1">
    <property type="entry name" value="SULFUR CARRIER PROTEIN CYSO"/>
    <property type="match status" value="1"/>
</dbReference>
<dbReference type="SUPFAM" id="SSF54285">
    <property type="entry name" value="MoaD/ThiS"/>
    <property type="match status" value="1"/>
</dbReference>
<dbReference type="Gene3D" id="3.10.20.30">
    <property type="match status" value="1"/>
</dbReference>
<reference evidence="1" key="1">
    <citation type="journal article" date="2014" name="Front. Microbiol.">
        <title>High frequency of phylogenetically diverse reductive dehalogenase-homologous genes in deep subseafloor sedimentary metagenomes.</title>
        <authorList>
            <person name="Kawai M."/>
            <person name="Futagami T."/>
            <person name="Toyoda A."/>
            <person name="Takaki Y."/>
            <person name="Nishi S."/>
            <person name="Hori S."/>
            <person name="Arai W."/>
            <person name="Tsubouchi T."/>
            <person name="Morono Y."/>
            <person name="Uchiyama I."/>
            <person name="Ito T."/>
            <person name="Fujiyama A."/>
            <person name="Inagaki F."/>
            <person name="Takami H."/>
        </authorList>
    </citation>
    <scope>NUCLEOTIDE SEQUENCE</scope>
    <source>
        <strain evidence="1">Expedition CK06-06</strain>
    </source>
</reference>
<dbReference type="CDD" id="cd17505">
    <property type="entry name" value="Ubl_SAMP1_like"/>
    <property type="match status" value="1"/>
</dbReference>
<comment type="caution">
    <text evidence="1">The sequence shown here is derived from an EMBL/GenBank/DDBJ whole genome shotgun (WGS) entry which is preliminary data.</text>
</comment>
<dbReference type="InterPro" id="IPR052045">
    <property type="entry name" value="Sulfur_Carrier/Prot_Modifier"/>
</dbReference>
<dbReference type="EMBL" id="BARU01040256">
    <property type="protein sequence ID" value="GAH89061.1"/>
    <property type="molecule type" value="Genomic_DNA"/>
</dbReference>
<sequence>MIQRINVQFFATFRDIFGTKAMEIAVETGTNIGELLNLVFDTQERRKKIFDNGKVKPYIIILKNGRHIQHLDGVETELKEGDKVSIFPPIAGG</sequence>
<dbReference type="InterPro" id="IPR003749">
    <property type="entry name" value="ThiS/MoaD-like"/>
</dbReference>
<dbReference type="Pfam" id="PF02597">
    <property type="entry name" value="ThiS"/>
    <property type="match status" value="1"/>
</dbReference>
<dbReference type="InterPro" id="IPR054834">
    <property type="entry name" value="SAMP1_3"/>
</dbReference>
<dbReference type="InterPro" id="IPR012675">
    <property type="entry name" value="Beta-grasp_dom_sf"/>
</dbReference>
<evidence type="ECO:0008006" key="2">
    <source>
        <dbReference type="Google" id="ProtNLM"/>
    </source>
</evidence>
<gene>
    <name evidence="1" type="ORF">S03H2_62259</name>
</gene>
<organism evidence="1">
    <name type="scientific">marine sediment metagenome</name>
    <dbReference type="NCBI Taxonomy" id="412755"/>
    <lineage>
        <taxon>unclassified sequences</taxon>
        <taxon>metagenomes</taxon>
        <taxon>ecological metagenomes</taxon>
    </lineage>
</organism>
<dbReference type="NCBIfam" id="NF041918">
    <property type="entry name" value="SAMP1"/>
    <property type="match status" value="1"/>
</dbReference>